<dbReference type="EMBL" id="BAABHS010000052">
    <property type="protein sequence ID" value="GAA4994380.1"/>
    <property type="molecule type" value="Genomic_DNA"/>
</dbReference>
<dbReference type="PANTHER" id="PTHR43464:SF19">
    <property type="entry name" value="UBIQUINONE BIOSYNTHESIS O-METHYLTRANSFERASE, MITOCHONDRIAL"/>
    <property type="match status" value="1"/>
</dbReference>
<dbReference type="Gene3D" id="3.40.50.150">
    <property type="entry name" value="Vaccinia Virus protein VP39"/>
    <property type="match status" value="1"/>
</dbReference>
<accession>A0ABP9IC81</accession>
<organism evidence="5 6">
    <name type="scientific">Yinghuangia aomiensis</name>
    <dbReference type="NCBI Taxonomy" id="676205"/>
    <lineage>
        <taxon>Bacteria</taxon>
        <taxon>Bacillati</taxon>
        <taxon>Actinomycetota</taxon>
        <taxon>Actinomycetes</taxon>
        <taxon>Kitasatosporales</taxon>
        <taxon>Streptomycetaceae</taxon>
        <taxon>Yinghuangia</taxon>
    </lineage>
</organism>
<keyword evidence="2" id="KW-0808">Transferase</keyword>
<keyword evidence="3" id="KW-0949">S-adenosyl-L-methionine</keyword>
<evidence type="ECO:0000259" key="4">
    <source>
        <dbReference type="Pfam" id="PF08242"/>
    </source>
</evidence>
<dbReference type="RefSeq" id="WP_345680705.1">
    <property type="nucleotide sequence ID" value="NZ_BAABHS010000052.1"/>
</dbReference>
<proteinExistence type="predicted"/>
<dbReference type="Proteomes" id="UP001500466">
    <property type="component" value="Unassembled WGS sequence"/>
</dbReference>
<evidence type="ECO:0000256" key="3">
    <source>
        <dbReference type="ARBA" id="ARBA00022691"/>
    </source>
</evidence>
<gene>
    <name evidence="5" type="ORF">GCM10023205_78940</name>
</gene>
<evidence type="ECO:0000256" key="2">
    <source>
        <dbReference type="ARBA" id="ARBA00022679"/>
    </source>
</evidence>
<dbReference type="Pfam" id="PF08242">
    <property type="entry name" value="Methyltransf_12"/>
    <property type="match status" value="1"/>
</dbReference>
<dbReference type="GO" id="GO:0032259">
    <property type="term" value="P:methylation"/>
    <property type="evidence" value="ECO:0007669"/>
    <property type="project" value="UniProtKB-KW"/>
</dbReference>
<dbReference type="InterPro" id="IPR013217">
    <property type="entry name" value="Methyltransf_12"/>
</dbReference>
<sequence>MNTNTWSGNPADLAAAYAHHSTTLRGALRHALVTRALLSHLPHGSCSVLDIGGGTGEQAIALARAGHTVTVLDPDPAMVDQARDRASDEPEETVARITLTVGPGELALDLVGDGYDAVLCHGVLMYVDDPEPLLQTLVAAAAPGGVVSVLAKSDEVLAFRPALEGRWADALAMLDTNIETGNFGVTSRGVDRDDVTARLSDLGAATLAWYGVRTFTDHLGNAPVPPDFDQILELEWRAGARDPYRQISRLWHLIARKAPA</sequence>
<dbReference type="InterPro" id="IPR029063">
    <property type="entry name" value="SAM-dependent_MTases_sf"/>
</dbReference>
<dbReference type="CDD" id="cd02440">
    <property type="entry name" value="AdoMet_MTases"/>
    <property type="match status" value="1"/>
</dbReference>
<name>A0ABP9IC81_9ACTN</name>
<evidence type="ECO:0000313" key="6">
    <source>
        <dbReference type="Proteomes" id="UP001500466"/>
    </source>
</evidence>
<keyword evidence="6" id="KW-1185">Reference proteome</keyword>
<evidence type="ECO:0000256" key="1">
    <source>
        <dbReference type="ARBA" id="ARBA00022603"/>
    </source>
</evidence>
<feature type="domain" description="Methyltransferase type 12" evidence="4">
    <location>
        <begin position="49"/>
        <end position="147"/>
    </location>
</feature>
<protein>
    <submittedName>
        <fullName evidence="5">Methyltransferase domain-containing protein</fullName>
    </submittedName>
</protein>
<evidence type="ECO:0000313" key="5">
    <source>
        <dbReference type="EMBL" id="GAA4994380.1"/>
    </source>
</evidence>
<keyword evidence="1 5" id="KW-0489">Methyltransferase</keyword>
<dbReference type="SUPFAM" id="SSF53335">
    <property type="entry name" value="S-adenosyl-L-methionine-dependent methyltransferases"/>
    <property type="match status" value="1"/>
</dbReference>
<reference evidence="6" key="1">
    <citation type="journal article" date="2019" name="Int. J. Syst. Evol. Microbiol.">
        <title>The Global Catalogue of Microorganisms (GCM) 10K type strain sequencing project: providing services to taxonomists for standard genome sequencing and annotation.</title>
        <authorList>
            <consortium name="The Broad Institute Genomics Platform"/>
            <consortium name="The Broad Institute Genome Sequencing Center for Infectious Disease"/>
            <person name="Wu L."/>
            <person name="Ma J."/>
        </authorList>
    </citation>
    <scope>NUCLEOTIDE SEQUENCE [LARGE SCALE GENOMIC DNA]</scope>
    <source>
        <strain evidence="6">JCM 17986</strain>
    </source>
</reference>
<comment type="caution">
    <text evidence="5">The sequence shown here is derived from an EMBL/GenBank/DDBJ whole genome shotgun (WGS) entry which is preliminary data.</text>
</comment>
<dbReference type="GO" id="GO:0008168">
    <property type="term" value="F:methyltransferase activity"/>
    <property type="evidence" value="ECO:0007669"/>
    <property type="project" value="UniProtKB-KW"/>
</dbReference>
<dbReference type="PANTHER" id="PTHR43464">
    <property type="entry name" value="METHYLTRANSFERASE"/>
    <property type="match status" value="1"/>
</dbReference>